<dbReference type="GO" id="GO:0006508">
    <property type="term" value="P:proteolysis"/>
    <property type="evidence" value="ECO:0007669"/>
    <property type="project" value="UniProtKB-KW"/>
</dbReference>
<organism evidence="8 9">
    <name type="scientific">Dioscorea cayennensis subsp. rotundata</name>
    <name type="common">White Guinea yam</name>
    <name type="synonym">Dioscorea rotundata</name>
    <dbReference type="NCBI Taxonomy" id="55577"/>
    <lineage>
        <taxon>Eukaryota</taxon>
        <taxon>Viridiplantae</taxon>
        <taxon>Streptophyta</taxon>
        <taxon>Embryophyta</taxon>
        <taxon>Tracheophyta</taxon>
        <taxon>Spermatophyta</taxon>
        <taxon>Magnoliopsida</taxon>
        <taxon>Liliopsida</taxon>
        <taxon>Dioscoreales</taxon>
        <taxon>Dioscoreaceae</taxon>
        <taxon>Dioscorea</taxon>
    </lineage>
</organism>
<evidence type="ECO:0000256" key="6">
    <source>
        <dbReference type="PROSITE-ProRule" id="PRU01240"/>
    </source>
</evidence>
<dbReference type="PROSITE" id="PS51892">
    <property type="entry name" value="SUBTILASE"/>
    <property type="match status" value="1"/>
</dbReference>
<evidence type="ECO:0000313" key="8">
    <source>
        <dbReference type="Proteomes" id="UP001515500"/>
    </source>
</evidence>
<dbReference type="PRINTS" id="PR00723">
    <property type="entry name" value="SUBTILISIN"/>
</dbReference>
<dbReference type="RefSeq" id="XP_039137905.1">
    <property type="nucleotide sequence ID" value="XM_039281971.1"/>
</dbReference>
<keyword evidence="8" id="KW-1185">Reference proteome</keyword>
<accession>A0AB40CDI8</accession>
<feature type="domain" description="Peptidase S8/S53" evidence="7">
    <location>
        <begin position="12"/>
        <end position="238"/>
    </location>
</feature>
<dbReference type="Proteomes" id="UP001515500">
    <property type="component" value="Chromosome 2"/>
</dbReference>
<dbReference type="InterPro" id="IPR000209">
    <property type="entry name" value="Peptidase_S8/S53_dom"/>
</dbReference>
<dbReference type="GO" id="GO:0004252">
    <property type="term" value="F:serine-type endopeptidase activity"/>
    <property type="evidence" value="ECO:0007669"/>
    <property type="project" value="InterPro"/>
</dbReference>
<evidence type="ECO:0000256" key="1">
    <source>
        <dbReference type="ARBA" id="ARBA00011073"/>
    </source>
</evidence>
<keyword evidence="5" id="KW-0720">Serine protease</keyword>
<dbReference type="SUPFAM" id="SSF52743">
    <property type="entry name" value="Subtilisin-like"/>
    <property type="match status" value="1"/>
</dbReference>
<evidence type="ECO:0000256" key="5">
    <source>
        <dbReference type="ARBA" id="ARBA00022825"/>
    </source>
</evidence>
<comment type="caution">
    <text evidence="6">Lacks conserved residue(s) required for the propagation of feature annotation.</text>
</comment>
<gene>
    <name evidence="9" type="primary">LOC120275408</name>
</gene>
<evidence type="ECO:0000313" key="9">
    <source>
        <dbReference type="RefSeq" id="XP_039137905.1"/>
    </source>
</evidence>
<dbReference type="Gene3D" id="3.40.50.200">
    <property type="entry name" value="Peptidase S8/S53 domain"/>
    <property type="match status" value="1"/>
</dbReference>
<evidence type="ECO:0000256" key="2">
    <source>
        <dbReference type="ARBA" id="ARBA00022670"/>
    </source>
</evidence>
<name>A0AB40CDI8_DIOCR</name>
<protein>
    <submittedName>
        <fullName evidence="9">Subtilisin-like protease 4</fullName>
    </submittedName>
</protein>
<dbReference type="InterPro" id="IPR045051">
    <property type="entry name" value="SBT"/>
</dbReference>
<dbReference type="InterPro" id="IPR015500">
    <property type="entry name" value="Peptidase_S8_subtilisin-rel"/>
</dbReference>
<keyword evidence="2" id="KW-0645">Protease</keyword>
<dbReference type="GeneID" id="120275408"/>
<dbReference type="AlphaFoldDB" id="A0AB40CDI8"/>
<keyword evidence="3" id="KW-0732">Signal</keyword>
<dbReference type="Pfam" id="PF00082">
    <property type="entry name" value="Peptidase_S8"/>
    <property type="match status" value="1"/>
</dbReference>
<evidence type="ECO:0000256" key="3">
    <source>
        <dbReference type="ARBA" id="ARBA00022729"/>
    </source>
</evidence>
<dbReference type="InterPro" id="IPR036852">
    <property type="entry name" value="Peptidase_S8/S53_dom_sf"/>
</dbReference>
<evidence type="ECO:0000259" key="7">
    <source>
        <dbReference type="Pfam" id="PF00082"/>
    </source>
</evidence>
<comment type="similarity">
    <text evidence="1 6">Belongs to the peptidase S8 family.</text>
</comment>
<keyword evidence="4" id="KW-0378">Hydrolase</keyword>
<evidence type="ECO:0000256" key="4">
    <source>
        <dbReference type="ARBA" id="ARBA00022801"/>
    </source>
</evidence>
<sequence>MAFDGSKKSSPKDNKNNGHGAHVAGIVIGNFVDNTDVLGLAKGTASGTSPKAHRATYKAGYMGNNCNSADIAAAVDEAIKNGVDILNLSSGYLNPSPFYNDDIIITMISTVRAKIFVCMAVGDIAHANYTTTHKIVNYFTYSSSTATAIITFNGTNFGARPSPTVGYFSSRGPYAYNGGIIKPNILGPGANILYASWPVRPGPNPNGPPGSYFNFDNGTSMATPHLRGIAALLKNTHKN</sequence>
<proteinExistence type="inferred from homology"/>
<dbReference type="PANTHER" id="PTHR10795">
    <property type="entry name" value="PROPROTEIN CONVERTASE SUBTILISIN/KEXIN"/>
    <property type="match status" value="1"/>
</dbReference>
<reference evidence="9" key="1">
    <citation type="submission" date="2025-08" db="UniProtKB">
        <authorList>
            <consortium name="RefSeq"/>
        </authorList>
    </citation>
    <scope>IDENTIFICATION</scope>
</reference>